<dbReference type="PANTHER" id="PTHR21661:SF35">
    <property type="entry name" value="EPOXIDE HYDROLASE"/>
    <property type="match status" value="1"/>
</dbReference>
<evidence type="ECO:0000259" key="5">
    <source>
        <dbReference type="Pfam" id="PF06441"/>
    </source>
</evidence>
<dbReference type="PATRIC" id="fig|359131.3.peg.7850"/>
<dbReference type="EMBL" id="JZKH01000091">
    <property type="protein sequence ID" value="KJS58803.1"/>
    <property type="molecule type" value="Genomic_DNA"/>
</dbReference>
<dbReference type="InterPro" id="IPR000639">
    <property type="entry name" value="Epox_hydrolase-like"/>
</dbReference>
<dbReference type="RefSeq" id="WP_045703136.1">
    <property type="nucleotide sequence ID" value="NZ_JZKH01000091.1"/>
</dbReference>
<feature type="active site" description="Proton donor" evidence="4">
    <location>
        <position position="319"/>
    </location>
</feature>
<evidence type="ECO:0000313" key="7">
    <source>
        <dbReference type="Proteomes" id="UP000033699"/>
    </source>
</evidence>
<evidence type="ECO:0000313" key="6">
    <source>
        <dbReference type="EMBL" id="KJS58803.1"/>
    </source>
</evidence>
<evidence type="ECO:0000256" key="4">
    <source>
        <dbReference type="PIRSR" id="PIRSR001112-1"/>
    </source>
</evidence>
<proteinExistence type="inferred from homology"/>
<dbReference type="AlphaFoldDB" id="A0A0F2T6G4"/>
<gene>
    <name evidence="6" type="ORF">VM95_31145</name>
</gene>
<dbReference type="InterPro" id="IPR029058">
    <property type="entry name" value="AB_hydrolase_fold"/>
</dbReference>
<dbReference type="Proteomes" id="UP000033699">
    <property type="component" value="Unassembled WGS sequence"/>
</dbReference>
<dbReference type="InterPro" id="IPR010497">
    <property type="entry name" value="Epoxide_hydro_N"/>
</dbReference>
<dbReference type="SUPFAM" id="SSF53474">
    <property type="entry name" value="alpha/beta-Hydrolases"/>
    <property type="match status" value="1"/>
</dbReference>
<name>A0A0F2T6G4_STRR3</name>
<dbReference type="GO" id="GO:0004301">
    <property type="term" value="F:epoxide hydrolase activity"/>
    <property type="evidence" value="ECO:0007669"/>
    <property type="project" value="TreeGrafter"/>
</dbReference>
<comment type="caution">
    <text evidence="6">The sequence shown here is derived from an EMBL/GenBank/DDBJ whole genome shotgun (WGS) entry which is preliminary data.</text>
</comment>
<reference evidence="6 7" key="1">
    <citation type="submission" date="2015-02" db="EMBL/GenBank/DDBJ databases">
        <authorList>
            <person name="Ju K.-S."/>
            <person name="Doroghazi J.R."/>
            <person name="Metcalf W."/>
        </authorList>
    </citation>
    <scope>NUCLEOTIDE SEQUENCE [LARGE SCALE GENOMIC DNA]</scope>
    <source>
        <strain evidence="6 7">ATCC 31215</strain>
    </source>
</reference>
<dbReference type="Pfam" id="PF06441">
    <property type="entry name" value="EHN"/>
    <property type="match status" value="1"/>
</dbReference>
<evidence type="ECO:0000256" key="3">
    <source>
        <dbReference type="ARBA" id="ARBA00022801"/>
    </source>
</evidence>
<comment type="similarity">
    <text evidence="1">Belongs to the peptidase S33 family.</text>
</comment>
<dbReference type="PANTHER" id="PTHR21661">
    <property type="entry name" value="EPOXIDE HYDROLASE 1-RELATED"/>
    <property type="match status" value="1"/>
</dbReference>
<protein>
    <submittedName>
        <fullName evidence="6">Epoxide hydrolase</fullName>
    </submittedName>
</protein>
<feature type="domain" description="Epoxide hydrolase N-terminal" evidence="5">
    <location>
        <begin position="9"/>
        <end position="111"/>
    </location>
</feature>
<dbReference type="OrthoDB" id="4654311at2"/>
<dbReference type="GO" id="GO:0097176">
    <property type="term" value="P:epoxide metabolic process"/>
    <property type="evidence" value="ECO:0007669"/>
    <property type="project" value="TreeGrafter"/>
</dbReference>
<keyword evidence="3 6" id="KW-0378">Hydrolase</keyword>
<keyword evidence="7" id="KW-1185">Reference proteome</keyword>
<feature type="active site" description="Proton acceptor" evidence="4">
    <location>
        <position position="385"/>
    </location>
</feature>
<dbReference type="InterPro" id="IPR016292">
    <property type="entry name" value="Epoxide_hydrolase"/>
</dbReference>
<dbReference type="Gene3D" id="3.40.50.1820">
    <property type="entry name" value="alpha/beta hydrolase"/>
    <property type="match status" value="1"/>
</dbReference>
<evidence type="ECO:0000256" key="1">
    <source>
        <dbReference type="ARBA" id="ARBA00010088"/>
    </source>
</evidence>
<dbReference type="PRINTS" id="PR00412">
    <property type="entry name" value="EPOXHYDRLASE"/>
</dbReference>
<accession>A0A0F2T6G4</accession>
<organism evidence="6 7">
    <name type="scientific">Streptomyces rubellomurinus (strain ATCC 31215)</name>
    <dbReference type="NCBI Taxonomy" id="359131"/>
    <lineage>
        <taxon>Bacteria</taxon>
        <taxon>Bacillati</taxon>
        <taxon>Actinomycetota</taxon>
        <taxon>Actinomycetes</taxon>
        <taxon>Kitasatosporales</taxon>
        <taxon>Streptomycetaceae</taxon>
        <taxon>Streptomyces</taxon>
    </lineage>
</organism>
<feature type="active site" description="Nucleophile" evidence="4">
    <location>
        <position position="183"/>
    </location>
</feature>
<evidence type="ECO:0000256" key="2">
    <source>
        <dbReference type="ARBA" id="ARBA00022797"/>
    </source>
</evidence>
<keyword evidence="2" id="KW-0058">Aromatic hydrocarbons catabolism</keyword>
<sequence length="408" mass="45557">MATDPFPLSPTPVHLPDAVLDDLRDRLARTRAPLGDPDDWSYGVPRGYLTELLAYWREGFDWRRAEAAINAYEHYTVTVDGVPVHFLRRAGVGPRPVPLILSHGWPWTFWHWSKVIDPLADPGAHGGDPADAFDVLVPTLPGFGLPGPLTGEPDLTFVRVADLWHTLMTDVLGYRRYAAGGCDIGALVCGQLGHKYADSLYGIHIGSGQRLDFLNGDRAWDVAQGRPIPADAPADVRERTIELDRRFAVHVTAQMLEPATLAPGLSDSPAGLLAWLLARWAKWSDHGGDVESVFTKDDLLTHATLYWATNAIGSSIRYYSNINRHPWRPSHDRRPVVEAPTGITFVGFENPPGVTTDQRVRSFLAGDRADWYHHVNLTAHDHGGHFIPWENPRAWIDDLRRTFRGRRP</sequence>
<dbReference type="PIRSF" id="PIRSF001112">
    <property type="entry name" value="Epoxide_hydrolase"/>
    <property type="match status" value="1"/>
</dbReference>